<organism evidence="6 7">
    <name type="scientific">Labilibaculum filiforme</name>
    <dbReference type="NCBI Taxonomy" id="1940526"/>
    <lineage>
        <taxon>Bacteria</taxon>
        <taxon>Pseudomonadati</taxon>
        <taxon>Bacteroidota</taxon>
        <taxon>Bacteroidia</taxon>
        <taxon>Marinilabiliales</taxon>
        <taxon>Marinifilaceae</taxon>
        <taxon>Labilibaculum</taxon>
    </lineage>
</organism>
<dbReference type="InterPro" id="IPR004184">
    <property type="entry name" value="PFL_dom"/>
</dbReference>
<accession>A0A2N3HS78</accession>
<evidence type="ECO:0000256" key="1">
    <source>
        <dbReference type="ARBA" id="ARBA00022818"/>
    </source>
</evidence>
<dbReference type="Pfam" id="PF01228">
    <property type="entry name" value="Gly_radical"/>
    <property type="match status" value="1"/>
</dbReference>
<sequence length="718" mass="81551">MKTKYDDRIAVLRKKKQNQTEDKIQIEGLLDEDDYGRIAPPKEGAWEIIPNHEDGSFYGVQGWTDNFCDLMEKHPTYVDPNDAFAGRWMYFMSKMRPNLFKPEFSYDHLKPEIEKYNIIDGIGFDAHFAPDYELGLKLGWGGILEKIRKYRDVNAKDEETKLFYDSHERAVLSIQIWIKNTIKEIKRKIDSEIDAELKTNLVEMLTVNENILNDAPQSFREACQWIIWYHLASRTYNRDGAGGQLDTLLYPFYLKDKEAGIIDDEAVVYQLACFLINDPIYWQMGGPDGKGGDMTNHLSYLILEAGDKVNTSLNLTIRVHDQLDQKFLKKSVELLIKNKNAWPRYSGDKALVEGFMRNGYNEELARKRIAVGCNWMSLPGLEYTMNDLVKINTGRVFQVAYNEVIDGGFKEASTDKLYAIFQKHLVIGVKATADCIRFQLEQQRYNEPELLLNLLSYGPLEKGLDASAGGAAYYNLAIDGAGLATIADSFAALQQRIEEEGKITWEELDYHLKGNWEGTDGERIRQLMNRSDRYGQVDSRGDIWAKKISEEFSQLVKNESDEEKGHCFIPGWFSWANTVGLGKALEATPNGRFAKAPISHGANPHPGFSKDGAATSMAKSIAQIQPGYGNTAPMQLELDLSMAKGDQVDNFIALIKTHFKLGGTLINVNIVDQKKILEAHRDPSKYPDLVVRITGFTAYFAMLTPEFRQLVVDRILEN</sequence>
<dbReference type="Pfam" id="PF02901">
    <property type="entry name" value="PFL-like"/>
    <property type="match status" value="1"/>
</dbReference>
<dbReference type="PANTHER" id="PTHR43641:SF2">
    <property type="entry name" value="DEHYDRATASE YBIW-RELATED"/>
    <property type="match status" value="1"/>
</dbReference>
<dbReference type="Gene3D" id="3.20.70.20">
    <property type="match status" value="1"/>
</dbReference>
<feature type="domain" description="Glycine radical" evidence="4">
    <location>
        <begin position="600"/>
        <end position="718"/>
    </location>
</feature>
<gene>
    <name evidence="6" type="ORF">BZG02_17365</name>
</gene>
<keyword evidence="7" id="KW-1185">Reference proteome</keyword>
<evidence type="ECO:0000256" key="2">
    <source>
        <dbReference type="ARBA" id="ARBA00023239"/>
    </source>
</evidence>
<dbReference type="OrthoDB" id="9803969at2"/>
<evidence type="ECO:0000313" key="7">
    <source>
        <dbReference type="Proteomes" id="UP000233535"/>
    </source>
</evidence>
<evidence type="ECO:0000259" key="4">
    <source>
        <dbReference type="PROSITE" id="PS51149"/>
    </source>
</evidence>
<dbReference type="GO" id="GO:0016829">
    <property type="term" value="F:lyase activity"/>
    <property type="evidence" value="ECO:0007669"/>
    <property type="project" value="UniProtKB-KW"/>
</dbReference>
<dbReference type="SUPFAM" id="SSF51998">
    <property type="entry name" value="PFL-like glycyl radical enzymes"/>
    <property type="match status" value="1"/>
</dbReference>
<evidence type="ECO:0000313" key="6">
    <source>
        <dbReference type="EMBL" id="PKQ60918.1"/>
    </source>
</evidence>
<keyword evidence="6" id="KW-0808">Transferase</keyword>
<dbReference type="RefSeq" id="WP_101263029.1">
    <property type="nucleotide sequence ID" value="NZ_MVDD01000019.1"/>
</dbReference>
<reference evidence="6 7" key="1">
    <citation type="journal article" date="2017" name="Front. Microbiol.">
        <title>Labilibaculum manganireducens gen. nov., sp. nov. and Labilibaculum filiforme sp. nov., Novel Bacteroidetes Isolated from Subsurface Sediments of the Baltic Sea.</title>
        <authorList>
            <person name="Vandieken V."/>
            <person name="Marshall I.P."/>
            <person name="Niemann H."/>
            <person name="Engelen B."/>
            <person name="Cypionka H."/>
        </authorList>
    </citation>
    <scope>NUCLEOTIDE SEQUENCE [LARGE SCALE GENOMIC DNA]</scope>
    <source>
        <strain evidence="6 7">59.16B</strain>
    </source>
</reference>
<dbReference type="GO" id="GO:0016740">
    <property type="term" value="F:transferase activity"/>
    <property type="evidence" value="ECO:0007669"/>
    <property type="project" value="UniProtKB-KW"/>
</dbReference>
<protein>
    <submittedName>
        <fullName evidence="6">Formate acetyltransferase</fullName>
    </submittedName>
</protein>
<evidence type="ECO:0000259" key="5">
    <source>
        <dbReference type="PROSITE" id="PS51554"/>
    </source>
</evidence>
<dbReference type="GO" id="GO:0005829">
    <property type="term" value="C:cytosol"/>
    <property type="evidence" value="ECO:0007669"/>
    <property type="project" value="TreeGrafter"/>
</dbReference>
<comment type="caution">
    <text evidence="6">The sequence shown here is derived from an EMBL/GenBank/DDBJ whole genome shotgun (WGS) entry which is preliminary data.</text>
</comment>
<dbReference type="PROSITE" id="PS51554">
    <property type="entry name" value="PFL"/>
    <property type="match status" value="1"/>
</dbReference>
<name>A0A2N3HS78_9BACT</name>
<feature type="modified residue" description="Glycine radical" evidence="3">
    <location>
        <position position="695"/>
    </location>
</feature>
<dbReference type="Proteomes" id="UP000233535">
    <property type="component" value="Unassembled WGS sequence"/>
</dbReference>
<dbReference type="AlphaFoldDB" id="A0A2N3HS78"/>
<dbReference type="InterPro" id="IPR001150">
    <property type="entry name" value="Gly_radical"/>
</dbReference>
<dbReference type="EMBL" id="MVDD01000019">
    <property type="protein sequence ID" value="PKQ60918.1"/>
    <property type="molecule type" value="Genomic_DNA"/>
</dbReference>
<dbReference type="PANTHER" id="PTHR43641">
    <property type="entry name" value="FORMATE ACETYLTRANSFERASE 3-RELATED"/>
    <property type="match status" value="1"/>
</dbReference>
<keyword evidence="1 3" id="KW-0556">Organic radical</keyword>
<proteinExistence type="predicted"/>
<evidence type="ECO:0000256" key="3">
    <source>
        <dbReference type="PROSITE-ProRule" id="PRU00493"/>
    </source>
</evidence>
<dbReference type="InterPro" id="IPR051215">
    <property type="entry name" value="GRE"/>
</dbReference>
<feature type="domain" description="PFL" evidence="5">
    <location>
        <begin position="7"/>
        <end position="593"/>
    </location>
</feature>
<dbReference type="PROSITE" id="PS51149">
    <property type="entry name" value="GLY_RADICAL_2"/>
    <property type="match status" value="1"/>
</dbReference>
<keyword evidence="2" id="KW-0456">Lyase</keyword>